<dbReference type="EMBL" id="FQWT01000002">
    <property type="protein sequence ID" value="SHG98233.1"/>
    <property type="molecule type" value="Genomic_DNA"/>
</dbReference>
<evidence type="ECO:0000259" key="1">
    <source>
        <dbReference type="Pfam" id="PF00534"/>
    </source>
</evidence>
<evidence type="ECO:0000313" key="2">
    <source>
        <dbReference type="EMBL" id="SHG98233.1"/>
    </source>
</evidence>
<gene>
    <name evidence="2" type="ORF">SAMN05421866_1720</name>
</gene>
<dbReference type="Gene3D" id="3.40.50.2000">
    <property type="entry name" value="Glycogen Phosphorylase B"/>
    <property type="match status" value="2"/>
</dbReference>
<feature type="domain" description="Glycosyl transferase family 1" evidence="1">
    <location>
        <begin position="204"/>
        <end position="360"/>
    </location>
</feature>
<dbReference type="AlphaFoldDB" id="A0A1M5PAG6"/>
<evidence type="ECO:0000313" key="3">
    <source>
        <dbReference type="Proteomes" id="UP000184047"/>
    </source>
</evidence>
<dbReference type="STRING" id="421058.SAMN05421866_1720"/>
<keyword evidence="3" id="KW-1185">Reference proteome</keyword>
<dbReference type="SUPFAM" id="SSF53756">
    <property type="entry name" value="UDP-Glycosyltransferase/glycogen phosphorylase"/>
    <property type="match status" value="1"/>
</dbReference>
<proteinExistence type="predicted"/>
<protein>
    <submittedName>
        <fullName evidence="2">Glycosyltransferase involved in cell wall bisynthesis</fullName>
    </submittedName>
</protein>
<dbReference type="RefSeq" id="WP_073061810.1">
    <property type="nucleotide sequence ID" value="NZ_FQWT01000002.1"/>
</dbReference>
<dbReference type="PANTHER" id="PTHR12526:SF630">
    <property type="entry name" value="GLYCOSYLTRANSFERASE"/>
    <property type="match status" value="1"/>
</dbReference>
<dbReference type="PANTHER" id="PTHR12526">
    <property type="entry name" value="GLYCOSYLTRANSFERASE"/>
    <property type="match status" value="1"/>
</dbReference>
<keyword evidence="2" id="KW-0808">Transferase</keyword>
<sequence>MSAENQKIKVLFRHRSMEMGGVEKVILSILNNLDPERFDITVCLNMNQGELRNEFPKHIKKIYFTDGREDFSKNPLIHKLQLVRRSLKLSRVLKNHKISDRLLGNKKFDIEIAPSYSTFSSVTGSSNKASRKIGWFHSEINLPAMQPLVPGILENFPQFDHMIYCSQKIKDLMHIYYPDLKYPEESVVINAIPIEEIKRKAQEKIEDLPEGPVFVSVGRLHSRKGYHKLIDAHKKLIDEGFHHNVIVVGSGEEMKNLTEQIRINNVQDTFILSGNRMNPYPYVKNADYFILPSESEAWPLVIAEALILQKPIIATDTGDVGQMIKDRETGYLINYETDEMYAAMKAFLTDPELITRIRKNLENIEDQFDNQKIFDAVEGILENLYQKNQ</sequence>
<organism evidence="2 3">
    <name type="scientific">Chryseobacterium oranimense</name>
    <dbReference type="NCBI Taxonomy" id="421058"/>
    <lineage>
        <taxon>Bacteria</taxon>
        <taxon>Pseudomonadati</taxon>
        <taxon>Bacteroidota</taxon>
        <taxon>Flavobacteriia</taxon>
        <taxon>Flavobacteriales</taxon>
        <taxon>Weeksellaceae</taxon>
        <taxon>Chryseobacterium group</taxon>
        <taxon>Chryseobacterium</taxon>
    </lineage>
</organism>
<dbReference type="eggNOG" id="COG0438">
    <property type="taxonomic scope" value="Bacteria"/>
</dbReference>
<dbReference type="CDD" id="cd03811">
    <property type="entry name" value="GT4_GT28_WabH-like"/>
    <property type="match status" value="1"/>
</dbReference>
<dbReference type="OrthoDB" id="791981at2"/>
<dbReference type="InterPro" id="IPR001296">
    <property type="entry name" value="Glyco_trans_1"/>
</dbReference>
<dbReference type="Proteomes" id="UP000184047">
    <property type="component" value="Unassembled WGS sequence"/>
</dbReference>
<reference evidence="3" key="1">
    <citation type="submission" date="2016-11" db="EMBL/GenBank/DDBJ databases">
        <authorList>
            <person name="Varghese N."/>
            <person name="Submissions S."/>
        </authorList>
    </citation>
    <scope>NUCLEOTIDE SEQUENCE [LARGE SCALE GENOMIC DNA]</scope>
    <source>
        <strain evidence="3">DSM 19055</strain>
    </source>
</reference>
<dbReference type="Pfam" id="PF00534">
    <property type="entry name" value="Glycos_transf_1"/>
    <property type="match status" value="1"/>
</dbReference>
<name>A0A1M5PAG6_9FLAO</name>
<accession>A0A1M5PAG6</accession>
<dbReference type="GO" id="GO:0016757">
    <property type="term" value="F:glycosyltransferase activity"/>
    <property type="evidence" value="ECO:0007669"/>
    <property type="project" value="InterPro"/>
</dbReference>